<dbReference type="PANTHER" id="PTHR11690">
    <property type="entry name" value="AMILORIDE-SENSITIVE SODIUM CHANNEL-RELATED"/>
    <property type="match status" value="1"/>
</dbReference>
<evidence type="ECO:0000256" key="9">
    <source>
        <dbReference type="ARBA" id="ARBA00023136"/>
    </source>
</evidence>
<dbReference type="GeneID" id="111592591"/>
<evidence type="ECO:0000256" key="11">
    <source>
        <dbReference type="ARBA" id="ARBA00023303"/>
    </source>
</evidence>
<evidence type="ECO:0000256" key="5">
    <source>
        <dbReference type="ARBA" id="ARBA00022692"/>
    </source>
</evidence>
<reference evidence="15" key="1">
    <citation type="submission" date="2025-08" db="UniProtKB">
        <authorList>
            <consortium name="RefSeq"/>
        </authorList>
    </citation>
    <scope>IDENTIFICATION</scope>
    <source>
        <strain evidence="15">15085-1641.00</strain>
        <tissue evidence="15">Whole body</tissue>
    </source>
</reference>
<dbReference type="Proteomes" id="UP000504633">
    <property type="component" value="Unplaced"/>
</dbReference>
<dbReference type="Pfam" id="PF00858">
    <property type="entry name" value="ASC"/>
    <property type="match status" value="1"/>
</dbReference>
<comment type="subcellular location">
    <subcellularLocation>
        <location evidence="1">Membrane</location>
        <topology evidence="1">Multi-pass membrane protein</topology>
    </subcellularLocation>
</comment>
<evidence type="ECO:0000256" key="13">
    <source>
        <dbReference type="SAM" id="Phobius"/>
    </source>
</evidence>
<evidence type="ECO:0000256" key="1">
    <source>
        <dbReference type="ARBA" id="ARBA00004141"/>
    </source>
</evidence>
<evidence type="ECO:0000256" key="8">
    <source>
        <dbReference type="ARBA" id="ARBA00023065"/>
    </source>
</evidence>
<evidence type="ECO:0000256" key="6">
    <source>
        <dbReference type="ARBA" id="ARBA00022989"/>
    </source>
</evidence>
<keyword evidence="14" id="KW-1185">Reference proteome</keyword>
<evidence type="ECO:0000313" key="14">
    <source>
        <dbReference type="Proteomes" id="UP000504633"/>
    </source>
</evidence>
<proteinExistence type="inferred from homology"/>
<evidence type="ECO:0000256" key="10">
    <source>
        <dbReference type="ARBA" id="ARBA00023201"/>
    </source>
</evidence>
<dbReference type="RefSeq" id="XP_023160675.1">
    <property type="nucleotide sequence ID" value="XM_023304907.2"/>
</dbReference>
<dbReference type="PRINTS" id="PR01078">
    <property type="entry name" value="AMINACHANNEL"/>
</dbReference>
<evidence type="ECO:0000256" key="4">
    <source>
        <dbReference type="ARBA" id="ARBA00022461"/>
    </source>
</evidence>
<keyword evidence="7" id="KW-0915">Sodium</keyword>
<comment type="similarity">
    <text evidence="2 12">Belongs to the amiloride-sensitive sodium channel (TC 1.A.6) family.</text>
</comment>
<dbReference type="GO" id="GO:0015280">
    <property type="term" value="F:ligand-gated sodium channel activity"/>
    <property type="evidence" value="ECO:0007669"/>
    <property type="project" value="TreeGrafter"/>
</dbReference>
<keyword evidence="3 12" id="KW-0813">Transport</keyword>
<keyword evidence="11 12" id="KW-0407">Ion channel</keyword>
<dbReference type="OrthoDB" id="6628406at2759"/>
<dbReference type="AlphaFoldDB" id="A0A6J1L6Y4"/>
<dbReference type="Gene3D" id="1.10.287.820">
    <property type="entry name" value="Acid-sensing ion channel domain"/>
    <property type="match status" value="1"/>
</dbReference>
<keyword evidence="4 12" id="KW-0894">Sodium channel</keyword>
<dbReference type="Gene3D" id="1.10.287.770">
    <property type="entry name" value="YojJ-like"/>
    <property type="match status" value="1"/>
</dbReference>
<evidence type="ECO:0000256" key="3">
    <source>
        <dbReference type="ARBA" id="ARBA00022448"/>
    </source>
</evidence>
<dbReference type="KEGG" id="dhe:111592591"/>
<organism evidence="14 15">
    <name type="scientific">Drosophila hydei</name>
    <name type="common">Fruit fly</name>
    <dbReference type="NCBI Taxonomy" id="7224"/>
    <lineage>
        <taxon>Eukaryota</taxon>
        <taxon>Metazoa</taxon>
        <taxon>Ecdysozoa</taxon>
        <taxon>Arthropoda</taxon>
        <taxon>Hexapoda</taxon>
        <taxon>Insecta</taxon>
        <taxon>Pterygota</taxon>
        <taxon>Neoptera</taxon>
        <taxon>Endopterygota</taxon>
        <taxon>Diptera</taxon>
        <taxon>Brachycera</taxon>
        <taxon>Muscomorpha</taxon>
        <taxon>Ephydroidea</taxon>
        <taxon>Drosophilidae</taxon>
        <taxon>Drosophila</taxon>
    </lineage>
</organism>
<dbReference type="PANTHER" id="PTHR11690:SF179">
    <property type="entry name" value="PICKPOCKET 10"/>
    <property type="match status" value="1"/>
</dbReference>
<keyword evidence="6 13" id="KW-1133">Transmembrane helix</keyword>
<name>A0A6J1L6Y4_DROHY</name>
<dbReference type="GO" id="GO:0005886">
    <property type="term" value="C:plasma membrane"/>
    <property type="evidence" value="ECO:0007669"/>
    <property type="project" value="TreeGrafter"/>
</dbReference>
<feature type="transmembrane region" description="Helical" evidence="13">
    <location>
        <begin position="32"/>
        <end position="53"/>
    </location>
</feature>
<evidence type="ECO:0000256" key="7">
    <source>
        <dbReference type="ARBA" id="ARBA00023053"/>
    </source>
</evidence>
<evidence type="ECO:0000256" key="12">
    <source>
        <dbReference type="RuleBase" id="RU000679"/>
    </source>
</evidence>
<keyword evidence="8 12" id="KW-0406">Ion transport</keyword>
<keyword evidence="10 12" id="KW-0739">Sodium transport</keyword>
<feature type="transmembrane region" description="Helical" evidence="13">
    <location>
        <begin position="433"/>
        <end position="459"/>
    </location>
</feature>
<evidence type="ECO:0000313" key="15">
    <source>
        <dbReference type="RefSeq" id="XP_023160675.1"/>
    </source>
</evidence>
<keyword evidence="9 13" id="KW-0472">Membrane</keyword>
<sequence length="472" mass="55233">MMLSFIRLYFDTCCIHGFRYLVKSVLILLERLFWLILLIVSVYFCIISCISSVDRFHTKSTHIGLERNSYYWNTSMPGVTICPMQRLNESLFDNYCRTNKLKGTDKTEFWDFLENLANSTYTNFQNIPEYDSIDRTLDHLGIKPKHYMELIYNLTFDGTYEPIEKLRIRCIDGQVHLKTRQILTEFGLCYLCSSYLGEEYSSRYLIFGEFPEFNKYLNLHRFVRVKKATFFDKDVGFTLMGFDTEAIDSYIHSAFEVMKVDNNFGYSPEGAAYEPEVEEIIAEANFETETSISQRKCRFYHESNLTHYPFYTKNICQQECRINLAYKICKCIPHFYPNRIANPKPVCTYQTLRSCFPKHAGYFLKFYEENGDHEKPTSCYCEQNCIDAVIKLKSALAMRGSRQLLGSMGSSVSMSTWPRNQFKRQVIFSFTDLLVSIGGTAGLYLGFSVLGLVEFLYFFTLRLLWQLLGYKL</sequence>
<gene>
    <name evidence="15" type="primary">LOC111592591</name>
</gene>
<dbReference type="InterPro" id="IPR001873">
    <property type="entry name" value="ENaC"/>
</dbReference>
<dbReference type="OMA" id="LTHYPFY"/>
<protein>
    <submittedName>
        <fullName evidence="15">Pickpocket protein 28</fullName>
    </submittedName>
</protein>
<keyword evidence="5 12" id="KW-0812">Transmembrane</keyword>
<accession>A0A6J1L6Y4</accession>
<evidence type="ECO:0000256" key="2">
    <source>
        <dbReference type="ARBA" id="ARBA00007193"/>
    </source>
</evidence>